<keyword evidence="1" id="KW-0812">Transmembrane</keyword>
<reference evidence="3" key="1">
    <citation type="journal article" date="2022" name="Int. J. Mol. Sci.">
        <title>Draft Genome of Tanacetum Coccineum: Genomic Comparison of Closely Related Tanacetum-Family Plants.</title>
        <authorList>
            <person name="Yamashiro T."/>
            <person name="Shiraishi A."/>
            <person name="Nakayama K."/>
            <person name="Satake H."/>
        </authorList>
    </citation>
    <scope>NUCLEOTIDE SEQUENCE</scope>
</reference>
<keyword evidence="2" id="KW-0732">Signal</keyword>
<evidence type="ECO:0000313" key="4">
    <source>
        <dbReference type="Proteomes" id="UP001151760"/>
    </source>
</evidence>
<evidence type="ECO:0000313" key="3">
    <source>
        <dbReference type="EMBL" id="GJS50997.1"/>
    </source>
</evidence>
<protein>
    <submittedName>
        <fullName evidence="3">Uncharacterized protein</fullName>
    </submittedName>
</protein>
<keyword evidence="4" id="KW-1185">Reference proteome</keyword>
<sequence length="253" mass="27919">MPSLLLVLLGMLWAIQGFPLRVLCCRRKHRHLVFEVRLTISQQFLRENGAERLGSLGLENTSLPVTRILCPRSWVPGQPGGGNKQQLLLLARVDADFPLLIGVWQDDKGDDSPAVCKHLDTIVRWLLSSCGICFPCQLRISRLVLLRFLLGHPPPDLSSGSDSGMYGLGFSLLTLVEVVPALAPQGQASLRWRRWSLGYPLKGIGGSFGSWCSASAYSTLTLVKIWFLIGALDIFSYTVNVGIFRISGLFART</sequence>
<feature type="signal peptide" evidence="2">
    <location>
        <begin position="1"/>
        <end position="17"/>
    </location>
</feature>
<keyword evidence="1" id="KW-1133">Transmembrane helix</keyword>
<gene>
    <name evidence="3" type="ORF">Tco_0624359</name>
</gene>
<proteinExistence type="predicted"/>
<accession>A0ABQ4WDU1</accession>
<evidence type="ECO:0000256" key="2">
    <source>
        <dbReference type="SAM" id="SignalP"/>
    </source>
</evidence>
<organism evidence="3 4">
    <name type="scientific">Tanacetum coccineum</name>
    <dbReference type="NCBI Taxonomy" id="301880"/>
    <lineage>
        <taxon>Eukaryota</taxon>
        <taxon>Viridiplantae</taxon>
        <taxon>Streptophyta</taxon>
        <taxon>Embryophyta</taxon>
        <taxon>Tracheophyta</taxon>
        <taxon>Spermatophyta</taxon>
        <taxon>Magnoliopsida</taxon>
        <taxon>eudicotyledons</taxon>
        <taxon>Gunneridae</taxon>
        <taxon>Pentapetalae</taxon>
        <taxon>asterids</taxon>
        <taxon>campanulids</taxon>
        <taxon>Asterales</taxon>
        <taxon>Asteraceae</taxon>
        <taxon>Asteroideae</taxon>
        <taxon>Anthemideae</taxon>
        <taxon>Anthemidinae</taxon>
        <taxon>Tanacetum</taxon>
    </lineage>
</organism>
<feature type="chain" id="PRO_5045198018" evidence="2">
    <location>
        <begin position="18"/>
        <end position="253"/>
    </location>
</feature>
<reference evidence="3" key="2">
    <citation type="submission" date="2022-01" db="EMBL/GenBank/DDBJ databases">
        <authorList>
            <person name="Yamashiro T."/>
            <person name="Shiraishi A."/>
            <person name="Satake H."/>
            <person name="Nakayama K."/>
        </authorList>
    </citation>
    <scope>NUCLEOTIDE SEQUENCE</scope>
</reference>
<feature type="transmembrane region" description="Helical" evidence="1">
    <location>
        <begin position="204"/>
        <end position="228"/>
    </location>
</feature>
<dbReference type="EMBL" id="BQNB010008555">
    <property type="protein sequence ID" value="GJS50997.1"/>
    <property type="molecule type" value="Genomic_DNA"/>
</dbReference>
<keyword evidence="1" id="KW-0472">Membrane</keyword>
<evidence type="ECO:0000256" key="1">
    <source>
        <dbReference type="SAM" id="Phobius"/>
    </source>
</evidence>
<dbReference type="Proteomes" id="UP001151760">
    <property type="component" value="Unassembled WGS sequence"/>
</dbReference>
<name>A0ABQ4WDU1_9ASTR</name>
<comment type="caution">
    <text evidence="3">The sequence shown here is derived from an EMBL/GenBank/DDBJ whole genome shotgun (WGS) entry which is preliminary data.</text>
</comment>